<name>A0ACC2RVS2_9FUNG</name>
<keyword evidence="2" id="KW-1185">Reference proteome</keyword>
<sequence>MTPGDVGSKSKVDDVLCPVSGSLMVSPSVVPIIPLLKSPVSCGDDLLPAKAMSEYEV</sequence>
<proteinExistence type="predicted"/>
<gene>
    <name evidence="1" type="ORF">DSO57_1017473</name>
</gene>
<organism evidence="1 2">
    <name type="scientific">Entomophthora muscae</name>
    <dbReference type="NCBI Taxonomy" id="34485"/>
    <lineage>
        <taxon>Eukaryota</taxon>
        <taxon>Fungi</taxon>
        <taxon>Fungi incertae sedis</taxon>
        <taxon>Zoopagomycota</taxon>
        <taxon>Entomophthoromycotina</taxon>
        <taxon>Entomophthoromycetes</taxon>
        <taxon>Entomophthorales</taxon>
        <taxon>Entomophthoraceae</taxon>
        <taxon>Entomophthora</taxon>
    </lineage>
</organism>
<dbReference type="Proteomes" id="UP001165960">
    <property type="component" value="Unassembled WGS sequence"/>
</dbReference>
<reference evidence="1" key="1">
    <citation type="submission" date="2022-04" db="EMBL/GenBank/DDBJ databases">
        <title>Genome of the entomopathogenic fungus Entomophthora muscae.</title>
        <authorList>
            <person name="Elya C."/>
            <person name="Lovett B.R."/>
            <person name="Lee E."/>
            <person name="Macias A.M."/>
            <person name="Hajek A.E."/>
            <person name="De Bivort B.L."/>
            <person name="Kasson M.T."/>
            <person name="De Fine Licht H.H."/>
            <person name="Stajich J.E."/>
        </authorList>
    </citation>
    <scope>NUCLEOTIDE SEQUENCE</scope>
    <source>
        <strain evidence="1">Berkeley</strain>
    </source>
</reference>
<dbReference type="EMBL" id="QTSX02006463">
    <property type="protein sequence ID" value="KAJ9054169.1"/>
    <property type="molecule type" value="Genomic_DNA"/>
</dbReference>
<evidence type="ECO:0000313" key="1">
    <source>
        <dbReference type="EMBL" id="KAJ9054169.1"/>
    </source>
</evidence>
<comment type="caution">
    <text evidence="1">The sequence shown here is derived from an EMBL/GenBank/DDBJ whole genome shotgun (WGS) entry which is preliminary data.</text>
</comment>
<evidence type="ECO:0000313" key="2">
    <source>
        <dbReference type="Proteomes" id="UP001165960"/>
    </source>
</evidence>
<protein>
    <submittedName>
        <fullName evidence="1">Uncharacterized protein</fullName>
    </submittedName>
</protein>
<accession>A0ACC2RVS2</accession>